<dbReference type="SUPFAM" id="SSF50978">
    <property type="entry name" value="WD40 repeat-like"/>
    <property type="match status" value="1"/>
</dbReference>
<evidence type="ECO:0000313" key="8">
    <source>
        <dbReference type="Proteomes" id="UP000824998"/>
    </source>
</evidence>
<keyword evidence="8" id="KW-1185">Reference proteome</keyword>
<dbReference type="Pfam" id="PF00400">
    <property type="entry name" value="WD40"/>
    <property type="match status" value="3"/>
</dbReference>
<comment type="function">
    <text evidence="1">Involved in the proteasome-dependent degradation of fructose-1,6-bisphosphatase.</text>
</comment>
<evidence type="ECO:0000259" key="6">
    <source>
        <dbReference type="PROSITE" id="PS50897"/>
    </source>
</evidence>
<feature type="domain" description="CTLH" evidence="6">
    <location>
        <begin position="107"/>
        <end position="171"/>
    </location>
</feature>
<dbReference type="AlphaFoldDB" id="A0A9P7YJL2"/>
<evidence type="ECO:0000256" key="4">
    <source>
        <dbReference type="PROSITE-ProRule" id="PRU00221"/>
    </source>
</evidence>
<dbReference type="PROSITE" id="PS50294">
    <property type="entry name" value="WD_REPEATS_REGION"/>
    <property type="match status" value="2"/>
</dbReference>
<reference evidence="7" key="1">
    <citation type="journal article" date="2021" name="IMA Fungus">
        <title>Genomic characterization of three marine fungi, including Emericellopsis atlantica sp. nov. with signatures of a generalist lifestyle and marine biomass degradation.</title>
        <authorList>
            <person name="Hagestad O.C."/>
            <person name="Hou L."/>
            <person name="Andersen J.H."/>
            <person name="Hansen E.H."/>
            <person name="Altermark B."/>
            <person name="Li C."/>
            <person name="Kuhnert E."/>
            <person name="Cox R.J."/>
            <person name="Crous P.W."/>
            <person name="Spatafora J.W."/>
            <person name="Lail K."/>
            <person name="Amirebrahimi M."/>
            <person name="Lipzen A."/>
            <person name="Pangilinan J."/>
            <person name="Andreopoulos W."/>
            <person name="Hayes R.D."/>
            <person name="Ng V."/>
            <person name="Grigoriev I.V."/>
            <person name="Jackson S.A."/>
            <person name="Sutton T.D.S."/>
            <person name="Dobson A.D.W."/>
            <person name="Rama T."/>
        </authorList>
    </citation>
    <scope>NUCLEOTIDE SEQUENCE</scope>
    <source>
        <strain evidence="7">TRa018bII</strain>
    </source>
</reference>
<organism evidence="7 8">
    <name type="scientific">Amylocarpus encephaloides</name>
    <dbReference type="NCBI Taxonomy" id="45428"/>
    <lineage>
        <taxon>Eukaryota</taxon>
        <taxon>Fungi</taxon>
        <taxon>Dikarya</taxon>
        <taxon>Ascomycota</taxon>
        <taxon>Pezizomycotina</taxon>
        <taxon>Leotiomycetes</taxon>
        <taxon>Helotiales</taxon>
        <taxon>Helotiales incertae sedis</taxon>
        <taxon>Amylocarpus</taxon>
    </lineage>
</organism>
<dbReference type="OrthoDB" id="972532at2759"/>
<dbReference type="PROSITE" id="PS50896">
    <property type="entry name" value="LISH"/>
    <property type="match status" value="1"/>
</dbReference>
<dbReference type="InterPro" id="IPR015943">
    <property type="entry name" value="WD40/YVTN_repeat-like_dom_sf"/>
</dbReference>
<keyword evidence="2 4" id="KW-0853">WD repeat</keyword>
<dbReference type="InterPro" id="IPR006595">
    <property type="entry name" value="CTLH_C"/>
</dbReference>
<dbReference type="PROSITE" id="PS50082">
    <property type="entry name" value="WD_REPEATS_2"/>
    <property type="match status" value="2"/>
</dbReference>
<sequence length="599" mass="66728">MRADGEPSTSNGTSRPFSNGSGASPQHKAAVSNSSNGMRKSPVATNGSSSTNGHGNAKPRISYFGHDREEVTRILLQALLDLGYNGSAAGLSQESGYELENPLVAAFRNAVLQGEWAEAEELLFDGTTSEGGVGVFRERLVLQDGVDKNVMRFWLRQQKFMELLEQRDTGRALMVLRSELTPLYQDTSKLHFLSSLLMCQSTEDLKVKSEWDGAEGGSRRQLLSRLSSCISPSIMIPEHRLATLLQQVKHNQISRCLYHNTVSPPSLYQDHTCDRNNFPVRTILELDKHAGEVWDVQFSHDGTKLASCGGDGTVLIYDVATWEILQTLADHEAGVGAVAWSPDGSMIVTCCQDRHARLWNAVTGEIKKILPRFDEPVSGCVWSPDGNSFVTGCLYKEKNLCQFDLNGTMVYDWGRSHRIQDLAVSPNGHRLVAMDNEKHIHVYNFVTRELEYEMDMEAQLCSVSISQDNRYLLVNKKNGQATLLDLDTRESLKYFQSADRGEEFVIRACFGGANEGFVITGSEEGYVYIWHKENGQLIEKLAGHDKGCCNSVSWNPTNPAMFASAGDDCRVRIWSNEESMLRSKGSRQPYAIQQESNSW</sequence>
<feature type="repeat" description="WD" evidence="4">
    <location>
        <begin position="286"/>
        <end position="327"/>
    </location>
</feature>
<gene>
    <name evidence="7" type="ORF">BJ875DRAFT_5313</name>
</gene>
<name>A0A9P7YJL2_9HELO</name>
<proteinExistence type="predicted"/>
<dbReference type="PANTHER" id="PTHR22838">
    <property type="entry name" value="WD REPEAT PROTEIN 26-RELATED"/>
    <property type="match status" value="1"/>
</dbReference>
<evidence type="ECO:0000313" key="7">
    <source>
        <dbReference type="EMBL" id="KAG9234671.1"/>
    </source>
</evidence>
<dbReference type="CDD" id="cd00200">
    <property type="entry name" value="WD40"/>
    <property type="match status" value="1"/>
</dbReference>
<dbReference type="InterPro" id="IPR051350">
    <property type="entry name" value="WD_repeat-ST_regulator"/>
</dbReference>
<feature type="region of interest" description="Disordered" evidence="5">
    <location>
        <begin position="1"/>
        <end position="61"/>
    </location>
</feature>
<accession>A0A9P7YJL2</accession>
<dbReference type="InterPro" id="IPR001680">
    <property type="entry name" value="WD40_rpt"/>
</dbReference>
<dbReference type="GO" id="GO:0034657">
    <property type="term" value="C:GID complex"/>
    <property type="evidence" value="ECO:0007669"/>
    <property type="project" value="TreeGrafter"/>
</dbReference>
<feature type="repeat" description="WD" evidence="4">
    <location>
        <begin position="328"/>
        <end position="369"/>
    </location>
</feature>
<protein>
    <submittedName>
        <fullName evidence="7">WD domain-containing protein</fullName>
    </submittedName>
</protein>
<dbReference type="Gene3D" id="2.130.10.10">
    <property type="entry name" value="YVTN repeat-like/Quinoprotein amine dehydrogenase"/>
    <property type="match status" value="1"/>
</dbReference>
<evidence type="ECO:0000256" key="3">
    <source>
        <dbReference type="ARBA" id="ARBA00022737"/>
    </source>
</evidence>
<dbReference type="GO" id="GO:0043161">
    <property type="term" value="P:proteasome-mediated ubiquitin-dependent protein catabolic process"/>
    <property type="evidence" value="ECO:0007669"/>
    <property type="project" value="TreeGrafter"/>
</dbReference>
<evidence type="ECO:0000256" key="1">
    <source>
        <dbReference type="ARBA" id="ARBA00002343"/>
    </source>
</evidence>
<feature type="compositionally biased region" description="Polar residues" evidence="5">
    <location>
        <begin position="31"/>
        <end position="54"/>
    </location>
</feature>
<dbReference type="PANTHER" id="PTHR22838:SF0">
    <property type="entry name" value="WD REPEAT-CONTAINING PROTEIN 26"/>
    <property type="match status" value="1"/>
</dbReference>
<comment type="caution">
    <text evidence="7">The sequence shown here is derived from an EMBL/GenBank/DDBJ whole genome shotgun (WGS) entry which is preliminary data.</text>
</comment>
<dbReference type="EMBL" id="MU251455">
    <property type="protein sequence ID" value="KAG9234671.1"/>
    <property type="molecule type" value="Genomic_DNA"/>
</dbReference>
<dbReference type="Proteomes" id="UP000824998">
    <property type="component" value="Unassembled WGS sequence"/>
</dbReference>
<keyword evidence="3" id="KW-0677">Repeat</keyword>
<dbReference type="InterPro" id="IPR036322">
    <property type="entry name" value="WD40_repeat_dom_sf"/>
</dbReference>
<evidence type="ECO:0000256" key="5">
    <source>
        <dbReference type="SAM" id="MobiDB-lite"/>
    </source>
</evidence>
<evidence type="ECO:0000256" key="2">
    <source>
        <dbReference type="ARBA" id="ARBA00022574"/>
    </source>
</evidence>
<dbReference type="PROSITE" id="PS50897">
    <property type="entry name" value="CTLH"/>
    <property type="match status" value="1"/>
</dbReference>
<dbReference type="SMART" id="SM00320">
    <property type="entry name" value="WD40"/>
    <property type="match status" value="7"/>
</dbReference>
<dbReference type="InterPro" id="IPR006594">
    <property type="entry name" value="LisH"/>
</dbReference>
<dbReference type="Pfam" id="PF23627">
    <property type="entry name" value="LisH_WDR26"/>
    <property type="match status" value="1"/>
</dbReference>
<feature type="compositionally biased region" description="Polar residues" evidence="5">
    <location>
        <begin position="7"/>
        <end position="24"/>
    </location>
</feature>